<proteinExistence type="predicted"/>
<accession>A0ABR3J1X4</accession>
<dbReference type="Proteomes" id="UP001556367">
    <property type="component" value="Unassembled WGS sequence"/>
</dbReference>
<feature type="compositionally biased region" description="Low complexity" evidence="1">
    <location>
        <begin position="39"/>
        <end position="50"/>
    </location>
</feature>
<protein>
    <submittedName>
        <fullName evidence="2">Uncharacterized protein</fullName>
    </submittedName>
</protein>
<reference evidence="3" key="1">
    <citation type="submission" date="2024-06" db="EMBL/GenBank/DDBJ databases">
        <title>Multi-omics analyses provide insights into the biosynthesis of the anticancer antibiotic pleurotin in Hohenbuehelia grisea.</title>
        <authorList>
            <person name="Weaver J.A."/>
            <person name="Alberti F."/>
        </authorList>
    </citation>
    <scope>NUCLEOTIDE SEQUENCE [LARGE SCALE GENOMIC DNA]</scope>
    <source>
        <strain evidence="3">T-177</strain>
    </source>
</reference>
<comment type="caution">
    <text evidence="2">The sequence shown here is derived from an EMBL/GenBank/DDBJ whole genome shotgun (WGS) entry which is preliminary data.</text>
</comment>
<organism evidence="2 3">
    <name type="scientific">Hohenbuehelia grisea</name>
    <dbReference type="NCBI Taxonomy" id="104357"/>
    <lineage>
        <taxon>Eukaryota</taxon>
        <taxon>Fungi</taxon>
        <taxon>Dikarya</taxon>
        <taxon>Basidiomycota</taxon>
        <taxon>Agaricomycotina</taxon>
        <taxon>Agaricomycetes</taxon>
        <taxon>Agaricomycetidae</taxon>
        <taxon>Agaricales</taxon>
        <taxon>Pleurotineae</taxon>
        <taxon>Pleurotaceae</taxon>
        <taxon>Hohenbuehelia</taxon>
    </lineage>
</organism>
<evidence type="ECO:0000256" key="1">
    <source>
        <dbReference type="SAM" id="MobiDB-lite"/>
    </source>
</evidence>
<gene>
    <name evidence="2" type="ORF">HGRIS_009550</name>
</gene>
<keyword evidence="3" id="KW-1185">Reference proteome</keyword>
<sequence length="110" mass="11665">MAAPTSPSGAPTTPVSGMRNRANPTSQHVAGEYIPDDPSPTLSSASASPDGGNGFAPHHLNDPIARTTAFRAAQIQPATRKVTMRSDPVLLTSFDPIAEKELYELWAPKR</sequence>
<name>A0ABR3J1X4_9AGAR</name>
<feature type="region of interest" description="Disordered" evidence="1">
    <location>
        <begin position="1"/>
        <end position="63"/>
    </location>
</feature>
<evidence type="ECO:0000313" key="3">
    <source>
        <dbReference type="Proteomes" id="UP001556367"/>
    </source>
</evidence>
<feature type="compositionally biased region" description="Low complexity" evidence="1">
    <location>
        <begin position="1"/>
        <end position="17"/>
    </location>
</feature>
<dbReference type="EMBL" id="JASNQZ010000012">
    <property type="protein sequence ID" value="KAL0949496.1"/>
    <property type="molecule type" value="Genomic_DNA"/>
</dbReference>
<evidence type="ECO:0000313" key="2">
    <source>
        <dbReference type="EMBL" id="KAL0949496.1"/>
    </source>
</evidence>